<comment type="similarity">
    <text evidence="2">Belongs to the cyclin family.</text>
</comment>
<evidence type="ECO:0000256" key="2">
    <source>
        <dbReference type="RuleBase" id="RU000383"/>
    </source>
</evidence>
<sequence>MHGLTEELMDGHRLHLKALVKREQQEAYQRCNYLAKEWQDCLRKSELEKVFQFGSPYSVVRGCSPSSVIPSSVQQSEINVVWREKICEWKFEVVDRFDIEREIVCISTYYLDQYLSTRYVDEKLFQLVAITCIYLAIKLHSPKKVAIQYIAAMGQGLIHPDHIVAMELSIMQSLDWHLYPPTPLAFIENSFPLISGNSDAFEFSRFLSELSVFAYSFVCFKPSSIAVAASLFAIDHFKLGADALESFQELISGLSLDPCAPDISQCCKLLRRLYKLAVPTDFAVSTDECGND</sequence>
<dbReference type="PANTHER" id="PTHR10177">
    <property type="entry name" value="CYCLINS"/>
    <property type="match status" value="1"/>
</dbReference>
<dbReference type="FunFam" id="1.10.472.10:FF:000093">
    <property type="entry name" value="Predicted protein"/>
    <property type="match status" value="1"/>
</dbReference>
<evidence type="ECO:0000259" key="3">
    <source>
        <dbReference type="SMART" id="SM00385"/>
    </source>
</evidence>
<keyword evidence="5" id="KW-1185">Reference proteome</keyword>
<evidence type="ECO:0000313" key="4">
    <source>
        <dbReference type="EMBL" id="KAL3798061.1"/>
    </source>
</evidence>
<dbReference type="Pfam" id="PF00134">
    <property type="entry name" value="Cyclin_N"/>
    <property type="match status" value="1"/>
</dbReference>
<name>A0ABD3QE94_9STRA</name>
<dbReference type="InterPro" id="IPR013763">
    <property type="entry name" value="Cyclin-like_dom"/>
</dbReference>
<evidence type="ECO:0000256" key="1">
    <source>
        <dbReference type="ARBA" id="ARBA00023127"/>
    </source>
</evidence>
<protein>
    <recommendedName>
        <fullName evidence="3">Cyclin-like domain-containing protein</fullName>
    </recommendedName>
</protein>
<comment type="caution">
    <text evidence="4">The sequence shown here is derived from an EMBL/GenBank/DDBJ whole genome shotgun (WGS) entry which is preliminary data.</text>
</comment>
<accession>A0ABD3QE94</accession>
<dbReference type="SUPFAM" id="SSF47954">
    <property type="entry name" value="Cyclin-like"/>
    <property type="match status" value="2"/>
</dbReference>
<dbReference type="Pfam" id="PF02984">
    <property type="entry name" value="Cyclin_C"/>
    <property type="match status" value="1"/>
</dbReference>
<dbReference type="InterPro" id="IPR039361">
    <property type="entry name" value="Cyclin"/>
</dbReference>
<gene>
    <name evidence="4" type="ORF">HJC23_012352</name>
</gene>
<dbReference type="EMBL" id="JABMIG020000049">
    <property type="protein sequence ID" value="KAL3798061.1"/>
    <property type="molecule type" value="Genomic_DNA"/>
</dbReference>
<dbReference type="Proteomes" id="UP001516023">
    <property type="component" value="Unassembled WGS sequence"/>
</dbReference>
<dbReference type="SMART" id="SM00385">
    <property type="entry name" value="CYCLIN"/>
    <property type="match status" value="1"/>
</dbReference>
<dbReference type="InterPro" id="IPR036915">
    <property type="entry name" value="Cyclin-like_sf"/>
</dbReference>
<dbReference type="AlphaFoldDB" id="A0ABD3QE94"/>
<evidence type="ECO:0000313" key="5">
    <source>
        <dbReference type="Proteomes" id="UP001516023"/>
    </source>
</evidence>
<dbReference type="CDD" id="cd20537">
    <property type="entry name" value="CYCLIN_CCNO-like_rpt2"/>
    <property type="match status" value="1"/>
</dbReference>
<keyword evidence="1 2" id="KW-0195">Cyclin</keyword>
<proteinExistence type="inferred from homology"/>
<dbReference type="InterPro" id="IPR004367">
    <property type="entry name" value="Cyclin_C-dom"/>
</dbReference>
<dbReference type="Gene3D" id="1.10.472.10">
    <property type="entry name" value="Cyclin-like"/>
    <property type="match status" value="2"/>
</dbReference>
<organism evidence="4 5">
    <name type="scientific">Cyclotella cryptica</name>
    <dbReference type="NCBI Taxonomy" id="29204"/>
    <lineage>
        <taxon>Eukaryota</taxon>
        <taxon>Sar</taxon>
        <taxon>Stramenopiles</taxon>
        <taxon>Ochrophyta</taxon>
        <taxon>Bacillariophyta</taxon>
        <taxon>Coscinodiscophyceae</taxon>
        <taxon>Thalassiosirophycidae</taxon>
        <taxon>Stephanodiscales</taxon>
        <taxon>Stephanodiscaceae</taxon>
        <taxon>Cyclotella</taxon>
    </lineage>
</organism>
<reference evidence="4 5" key="1">
    <citation type="journal article" date="2020" name="G3 (Bethesda)">
        <title>Improved Reference Genome for Cyclotella cryptica CCMP332, a Model for Cell Wall Morphogenesis, Salinity Adaptation, and Lipid Production in Diatoms (Bacillariophyta).</title>
        <authorList>
            <person name="Roberts W.R."/>
            <person name="Downey K.M."/>
            <person name="Ruck E.C."/>
            <person name="Traller J.C."/>
            <person name="Alverson A.J."/>
        </authorList>
    </citation>
    <scope>NUCLEOTIDE SEQUENCE [LARGE SCALE GENOMIC DNA]</scope>
    <source>
        <strain evidence="4 5">CCMP332</strain>
    </source>
</reference>
<dbReference type="InterPro" id="IPR006671">
    <property type="entry name" value="Cyclin_N"/>
</dbReference>
<feature type="domain" description="Cyclin-like" evidence="3">
    <location>
        <begin position="88"/>
        <end position="172"/>
    </location>
</feature>